<evidence type="ECO:0000313" key="2">
    <source>
        <dbReference type="Proteomes" id="UP000679725"/>
    </source>
</evidence>
<dbReference type="Proteomes" id="UP000679725">
    <property type="component" value="Unassembled WGS sequence"/>
</dbReference>
<dbReference type="Gene3D" id="3.40.30.10">
    <property type="entry name" value="Glutaredoxin"/>
    <property type="match status" value="1"/>
</dbReference>
<dbReference type="EMBL" id="CAJRAU010000011">
    <property type="protein sequence ID" value="CAG5074490.1"/>
    <property type="molecule type" value="Genomic_DNA"/>
</dbReference>
<organism evidence="1 2">
    <name type="scientific">Dyadobacter linearis</name>
    <dbReference type="NCBI Taxonomy" id="2823330"/>
    <lineage>
        <taxon>Bacteria</taxon>
        <taxon>Pseudomonadati</taxon>
        <taxon>Bacteroidota</taxon>
        <taxon>Cytophagia</taxon>
        <taxon>Cytophagales</taxon>
        <taxon>Spirosomataceae</taxon>
        <taxon>Dyadobacter</taxon>
    </lineage>
</organism>
<proteinExistence type="predicted"/>
<gene>
    <name evidence="1" type="ORF">DYBT9623_05177</name>
</gene>
<evidence type="ECO:0000313" key="1">
    <source>
        <dbReference type="EMBL" id="CAG5074490.1"/>
    </source>
</evidence>
<accession>A0ABM8UY28</accession>
<comment type="caution">
    <text evidence="1">The sequence shown here is derived from an EMBL/GenBank/DDBJ whole genome shotgun (WGS) entry which is preliminary data.</text>
</comment>
<protein>
    <recommendedName>
        <fullName evidence="3">Glutaredoxin</fullName>
    </recommendedName>
</protein>
<reference evidence="1 2" key="1">
    <citation type="submission" date="2021-04" db="EMBL/GenBank/DDBJ databases">
        <authorList>
            <person name="Rodrigo-Torres L."/>
            <person name="Arahal R. D."/>
            <person name="Lucena T."/>
        </authorList>
    </citation>
    <scope>NUCLEOTIDE SEQUENCE [LARGE SCALE GENOMIC DNA]</scope>
    <source>
        <strain evidence="1 2">CECT 9623</strain>
    </source>
</reference>
<name>A0ABM8UY28_9BACT</name>
<sequence length="73" mass="7758">MVEMVKSMACSSCEIVVYNLSQPCETKECLEKVQEYGIKALPAVAVNGSLLSCCQNNGISMEELKNAGIGQAA</sequence>
<keyword evidence="2" id="KW-1185">Reference proteome</keyword>
<evidence type="ECO:0008006" key="3">
    <source>
        <dbReference type="Google" id="ProtNLM"/>
    </source>
</evidence>